<dbReference type="AlphaFoldDB" id="B7JUQ8"/>
<dbReference type="GO" id="GO:0003887">
    <property type="term" value="F:DNA-directed DNA polymerase activity"/>
    <property type="evidence" value="ECO:0007669"/>
    <property type="project" value="InterPro"/>
</dbReference>
<dbReference type="KEGG" id="cyp:PCC8801_1549"/>
<dbReference type="EMBL" id="CP001287">
    <property type="protein sequence ID" value="ACK65602.1"/>
    <property type="molecule type" value="Genomic_DNA"/>
</dbReference>
<dbReference type="STRING" id="41431.PCC8801_1549"/>
<dbReference type="InterPro" id="IPR027417">
    <property type="entry name" value="P-loop_NTPase"/>
</dbReference>
<evidence type="ECO:0000313" key="1">
    <source>
        <dbReference type="EMBL" id="ACK65602.1"/>
    </source>
</evidence>
<dbReference type="InterPro" id="IPR004622">
    <property type="entry name" value="DNA_pol_HolB"/>
</dbReference>
<dbReference type="HOGENOM" id="CLU_006229_4_4_3"/>
<proteinExistence type="predicted"/>
<reference evidence="2" key="1">
    <citation type="journal article" date="2011" name="MBio">
        <title>Novel metabolic attributes of the genus Cyanothece, comprising a group of unicellular nitrogen-fixing Cyanobacteria.</title>
        <authorList>
            <person name="Bandyopadhyay A."/>
            <person name="Elvitigala T."/>
            <person name="Welsh E."/>
            <person name="Stockel J."/>
            <person name="Liberton M."/>
            <person name="Min H."/>
            <person name="Sherman L.A."/>
            <person name="Pakrasi H.B."/>
        </authorList>
    </citation>
    <scope>NUCLEOTIDE SEQUENCE [LARGE SCALE GENOMIC DNA]</scope>
    <source>
        <strain evidence="2">PCC 8801</strain>
    </source>
</reference>
<dbReference type="Proteomes" id="UP000008204">
    <property type="component" value="Chromosome"/>
</dbReference>
<dbReference type="GO" id="GO:0006261">
    <property type="term" value="P:DNA-templated DNA replication"/>
    <property type="evidence" value="ECO:0007669"/>
    <property type="project" value="TreeGrafter"/>
</dbReference>
<dbReference type="NCBIfam" id="NF005638">
    <property type="entry name" value="PRK07399.1"/>
    <property type="match status" value="1"/>
</dbReference>
<evidence type="ECO:0000313" key="2">
    <source>
        <dbReference type="Proteomes" id="UP000008204"/>
    </source>
</evidence>
<organism evidence="1 2">
    <name type="scientific">Rippkaea orientalis (strain PCC 8801 / RF-1)</name>
    <name type="common">Cyanothece sp. (strain PCC 8801)</name>
    <dbReference type="NCBI Taxonomy" id="41431"/>
    <lineage>
        <taxon>Bacteria</taxon>
        <taxon>Bacillati</taxon>
        <taxon>Cyanobacteriota</taxon>
        <taxon>Cyanophyceae</taxon>
        <taxon>Oscillatoriophycideae</taxon>
        <taxon>Chroococcales</taxon>
        <taxon>Aphanothecaceae</taxon>
        <taxon>Rippkaea</taxon>
        <taxon>Rippkaea orientalis</taxon>
    </lineage>
</organism>
<sequence>MSINYFRQLRGQPQAVELLQQAIAKNRIATAYLFVGPVGIGRSLAAKCFSEALLSLNLSPEQQLLVSKRVIQGNHPDLLWVEPSYQHQGQLITAQEAEKLGVKRKAPPQIRIEQIREITRFLNRPPLEASRALVVIEAAQSMTEAAANALLKTLEEPGQATLILMAPSVDTLLATLVSRCQKIPFYRLSEEDLKTVLTEQGQGEILNNTEVLALAQGSPGEAIAVHQQLQTIPLELRQKLQQLPSSILGALDLAKTISQELDTQAQLWLINYLQYYHWNQTRNKPLLEQLEKAHQALLSYVQPRLVWECLLINCVNLMK</sequence>
<protein>
    <submittedName>
        <fullName evidence="1">DNA polymerase III, delta prime subunit</fullName>
    </submittedName>
</protein>
<dbReference type="Pfam" id="PF13177">
    <property type="entry name" value="DNA_pol3_delta2"/>
    <property type="match status" value="1"/>
</dbReference>
<dbReference type="RefSeq" id="WP_012594875.1">
    <property type="nucleotide sequence ID" value="NC_011726.1"/>
</dbReference>
<gene>
    <name evidence="1" type="ordered locus">PCC8801_1549</name>
</gene>
<dbReference type="SUPFAM" id="SSF52540">
    <property type="entry name" value="P-loop containing nucleoside triphosphate hydrolases"/>
    <property type="match status" value="1"/>
</dbReference>
<dbReference type="NCBIfam" id="TIGR00678">
    <property type="entry name" value="holB"/>
    <property type="match status" value="1"/>
</dbReference>
<dbReference type="PANTHER" id="PTHR11669">
    <property type="entry name" value="REPLICATION FACTOR C / DNA POLYMERASE III GAMMA-TAU SUBUNIT"/>
    <property type="match status" value="1"/>
</dbReference>
<keyword evidence="2" id="KW-1185">Reference proteome</keyword>
<dbReference type="PANTHER" id="PTHR11669:SF8">
    <property type="entry name" value="DNA POLYMERASE III SUBUNIT DELTA"/>
    <property type="match status" value="1"/>
</dbReference>
<dbReference type="GO" id="GO:0008408">
    <property type="term" value="F:3'-5' exonuclease activity"/>
    <property type="evidence" value="ECO:0007669"/>
    <property type="project" value="InterPro"/>
</dbReference>
<dbReference type="InterPro" id="IPR050238">
    <property type="entry name" value="DNA_Rep/Repair_Clamp_Loader"/>
</dbReference>
<dbReference type="FunFam" id="3.40.50.300:FF:001255">
    <property type="entry name" value="DNA polymerase III subunit delta"/>
    <property type="match status" value="1"/>
</dbReference>
<dbReference type="Gene3D" id="3.40.50.300">
    <property type="entry name" value="P-loop containing nucleotide triphosphate hydrolases"/>
    <property type="match status" value="1"/>
</dbReference>
<name>B7JUQ8_RIPO1</name>
<dbReference type="eggNOG" id="COG0470">
    <property type="taxonomic scope" value="Bacteria"/>
</dbReference>
<accession>B7JUQ8</accession>